<feature type="transmembrane region" description="Helical" evidence="3">
    <location>
        <begin position="42"/>
        <end position="63"/>
    </location>
</feature>
<evidence type="ECO:0000256" key="1">
    <source>
        <dbReference type="ARBA" id="ARBA00006068"/>
    </source>
</evidence>
<comment type="similarity">
    <text evidence="1">Belongs to the LytR/CpsA/Psr (LCP) family.</text>
</comment>
<dbReference type="EMBL" id="FODD01000029">
    <property type="protein sequence ID" value="SEO52002.1"/>
    <property type="molecule type" value="Genomic_DNA"/>
</dbReference>
<dbReference type="InterPro" id="IPR004474">
    <property type="entry name" value="LytR_CpsA_psr"/>
</dbReference>
<dbReference type="AlphaFoldDB" id="A0A1H8QCP7"/>
<protein>
    <submittedName>
        <fullName evidence="5">Transcriptional attenuator, LytR family</fullName>
    </submittedName>
</protein>
<dbReference type="Pfam" id="PF03816">
    <property type="entry name" value="LytR_cpsA_psr"/>
    <property type="match status" value="1"/>
</dbReference>
<dbReference type="OrthoDB" id="9782542at2"/>
<dbReference type="PANTHER" id="PTHR33392:SF6">
    <property type="entry name" value="POLYISOPRENYL-TEICHOIC ACID--PEPTIDOGLYCAN TEICHOIC ACID TRANSFERASE TAGU"/>
    <property type="match status" value="1"/>
</dbReference>
<keyword evidence="3" id="KW-0812">Transmembrane</keyword>
<evidence type="ECO:0000313" key="5">
    <source>
        <dbReference type="EMBL" id="SEO52002.1"/>
    </source>
</evidence>
<dbReference type="NCBIfam" id="TIGR00350">
    <property type="entry name" value="lytR_cpsA_psr"/>
    <property type="match status" value="1"/>
</dbReference>
<evidence type="ECO:0000256" key="2">
    <source>
        <dbReference type="SAM" id="MobiDB-lite"/>
    </source>
</evidence>
<dbReference type="InterPro" id="IPR050922">
    <property type="entry name" value="LytR/CpsA/Psr_CW_biosynth"/>
</dbReference>
<evidence type="ECO:0000256" key="3">
    <source>
        <dbReference type="SAM" id="Phobius"/>
    </source>
</evidence>
<evidence type="ECO:0000259" key="4">
    <source>
        <dbReference type="Pfam" id="PF03816"/>
    </source>
</evidence>
<reference evidence="5 6" key="1">
    <citation type="submission" date="2016-10" db="EMBL/GenBank/DDBJ databases">
        <authorList>
            <person name="de Groot N.N."/>
        </authorList>
    </citation>
    <scope>NUCLEOTIDE SEQUENCE [LARGE SCALE GENOMIC DNA]</scope>
    <source>
        <strain evidence="5 6">CGMCC 4.2026</strain>
    </source>
</reference>
<feature type="compositionally biased region" description="Basic and acidic residues" evidence="2">
    <location>
        <begin position="1"/>
        <end position="19"/>
    </location>
</feature>
<dbReference type="RefSeq" id="WP_075017676.1">
    <property type="nucleotide sequence ID" value="NZ_FODD01000029.1"/>
</dbReference>
<keyword evidence="6" id="KW-1185">Reference proteome</keyword>
<feature type="region of interest" description="Disordered" evidence="2">
    <location>
        <begin position="365"/>
        <end position="411"/>
    </location>
</feature>
<keyword evidence="3" id="KW-0472">Membrane</keyword>
<organism evidence="5 6">
    <name type="scientific">Actinacidiphila rubida</name>
    <dbReference type="NCBI Taxonomy" id="310780"/>
    <lineage>
        <taxon>Bacteria</taxon>
        <taxon>Bacillati</taxon>
        <taxon>Actinomycetota</taxon>
        <taxon>Actinomycetes</taxon>
        <taxon>Kitasatosporales</taxon>
        <taxon>Streptomycetaceae</taxon>
        <taxon>Actinacidiphila</taxon>
    </lineage>
</organism>
<feature type="region of interest" description="Disordered" evidence="2">
    <location>
        <begin position="1"/>
        <end position="32"/>
    </location>
</feature>
<evidence type="ECO:0000313" key="6">
    <source>
        <dbReference type="Proteomes" id="UP000181951"/>
    </source>
</evidence>
<feature type="domain" description="Cell envelope-related transcriptional attenuator" evidence="4">
    <location>
        <begin position="122"/>
        <end position="275"/>
    </location>
</feature>
<dbReference type="STRING" id="310780.SAMN05216267_102948"/>
<dbReference type="Gene3D" id="3.40.630.190">
    <property type="entry name" value="LCP protein"/>
    <property type="match status" value="1"/>
</dbReference>
<name>A0A1H8QCP7_9ACTN</name>
<keyword evidence="3" id="KW-1133">Transmembrane helix</keyword>
<dbReference type="PANTHER" id="PTHR33392">
    <property type="entry name" value="POLYISOPRENYL-TEICHOIC ACID--PEPTIDOGLYCAN TEICHOIC ACID TRANSFERASE TAGU"/>
    <property type="match status" value="1"/>
</dbReference>
<dbReference type="Proteomes" id="UP000181951">
    <property type="component" value="Unassembled WGS sequence"/>
</dbReference>
<sequence>MGDGHDKQERRFAWADPRRLAPRAGEGPAGAPLSTRRRVIRWLAAGLSVAVLLCAAATAFEYLRLNGNLRDLPLFGGVGGDAGSERADAFGRTPVNVLVIGSDTRAGHADCALGGDCGPGQNADVDMVLHVSADRSHATVMSIPRDTVTDLPACRTQHGGVVAARRGPVNSTLRYGPGCTVAAVHTLTGIPIDHFVLTDFAGVVRLSDAAGGVPVCVDRDVYDPYSRLKLARGTHRLQGESALEFLRSRHSFGDGSDLGRTDAQHLFLAALARRLRGSGSPTDPAGMLSLAEAATKGLTVDPGLASVRRLAGLAEDVRKVPSARFGFTTMPSVPDPVDSNRLIPGPGAERLFAAVAADLAPHAAGPARVDGKAGPGSPSASRGPGSDDAYEVPAGEATPPGPPIRTADGTACAKVSRDRAVTVGGVAMTPSAAYAATPRIPVSAP</sequence>
<proteinExistence type="inferred from homology"/>
<accession>A0A1H8QCP7</accession>
<feature type="compositionally biased region" description="Low complexity" evidence="2">
    <location>
        <begin position="22"/>
        <end position="32"/>
    </location>
</feature>
<feature type="compositionally biased region" description="Low complexity" evidence="2">
    <location>
        <begin position="375"/>
        <end position="386"/>
    </location>
</feature>
<gene>
    <name evidence="5" type="ORF">SAMN05216267_102948</name>
</gene>